<accession>A0AAN8JBG6</accession>
<feature type="transmembrane region" description="Helical" evidence="9">
    <location>
        <begin position="250"/>
        <end position="267"/>
    </location>
</feature>
<evidence type="ECO:0000256" key="9">
    <source>
        <dbReference type="RuleBase" id="RU362000"/>
    </source>
</evidence>
<evidence type="ECO:0000256" key="5">
    <source>
        <dbReference type="ARBA" id="ARBA00022970"/>
    </source>
</evidence>
<evidence type="ECO:0000256" key="6">
    <source>
        <dbReference type="ARBA" id="ARBA00022989"/>
    </source>
</evidence>
<feature type="transmembrane region" description="Helical" evidence="9">
    <location>
        <begin position="279"/>
        <end position="303"/>
    </location>
</feature>
<keyword evidence="6 9" id="KW-1133">Transmembrane helix</keyword>
<proteinExistence type="inferred from homology"/>
<comment type="caution">
    <text evidence="10">The sequence shown here is derived from an EMBL/GenBank/DDBJ whole genome shotgun (WGS) entry which is preliminary data.</text>
</comment>
<keyword evidence="5" id="KW-0029">Amino-acid transport</keyword>
<reference evidence="10 11" key="1">
    <citation type="submission" date="2024-01" db="EMBL/GenBank/DDBJ databases">
        <title>The genome of the rayed Mediterranean limpet Patella caerulea (Linnaeus, 1758).</title>
        <authorList>
            <person name="Anh-Thu Weber A."/>
            <person name="Halstead-Nussloch G."/>
        </authorList>
    </citation>
    <scope>NUCLEOTIDE SEQUENCE [LARGE SCALE GENOMIC DNA]</scope>
    <source>
        <strain evidence="10">AATW-2023a</strain>
        <tissue evidence="10">Whole specimen</tissue>
    </source>
</reference>
<dbReference type="EMBL" id="JAZGQO010000011">
    <property type="protein sequence ID" value="KAK6174322.1"/>
    <property type="molecule type" value="Genomic_DNA"/>
</dbReference>
<evidence type="ECO:0000256" key="4">
    <source>
        <dbReference type="ARBA" id="ARBA00022692"/>
    </source>
</evidence>
<organism evidence="10 11">
    <name type="scientific">Patella caerulea</name>
    <name type="common">Rayed Mediterranean limpet</name>
    <dbReference type="NCBI Taxonomy" id="87958"/>
    <lineage>
        <taxon>Eukaryota</taxon>
        <taxon>Metazoa</taxon>
        <taxon>Spiralia</taxon>
        <taxon>Lophotrochozoa</taxon>
        <taxon>Mollusca</taxon>
        <taxon>Gastropoda</taxon>
        <taxon>Patellogastropoda</taxon>
        <taxon>Patelloidea</taxon>
        <taxon>Patellidae</taxon>
        <taxon>Patella</taxon>
    </lineage>
</organism>
<dbReference type="PANTHER" id="PTHR11153:SF6">
    <property type="entry name" value="SIDEROFLEXIN-5"/>
    <property type="match status" value="1"/>
</dbReference>
<keyword evidence="3" id="KW-0813">Transport</keyword>
<dbReference type="PANTHER" id="PTHR11153">
    <property type="entry name" value="SIDEROFLEXIN"/>
    <property type="match status" value="1"/>
</dbReference>
<dbReference type="Pfam" id="PF03820">
    <property type="entry name" value="SFXNs"/>
    <property type="match status" value="1"/>
</dbReference>
<evidence type="ECO:0000256" key="7">
    <source>
        <dbReference type="ARBA" id="ARBA00023128"/>
    </source>
</evidence>
<dbReference type="Proteomes" id="UP001347796">
    <property type="component" value="Unassembled WGS sequence"/>
</dbReference>
<evidence type="ECO:0000256" key="2">
    <source>
        <dbReference type="ARBA" id="ARBA00005974"/>
    </source>
</evidence>
<evidence type="ECO:0000313" key="10">
    <source>
        <dbReference type="EMBL" id="KAK6174322.1"/>
    </source>
</evidence>
<name>A0AAN8JBG6_PATCE</name>
<dbReference type="GO" id="GO:0006865">
    <property type="term" value="P:amino acid transport"/>
    <property type="evidence" value="ECO:0007669"/>
    <property type="project" value="UniProtKB-KW"/>
</dbReference>
<dbReference type="NCBIfam" id="TIGR00798">
    <property type="entry name" value="mtc"/>
    <property type="match status" value="1"/>
</dbReference>
<dbReference type="AlphaFoldDB" id="A0AAN8JBG6"/>
<keyword evidence="8 9" id="KW-0472">Membrane</keyword>
<evidence type="ECO:0000256" key="8">
    <source>
        <dbReference type="ARBA" id="ARBA00023136"/>
    </source>
</evidence>
<dbReference type="GO" id="GO:0015075">
    <property type="term" value="F:monoatomic ion transmembrane transporter activity"/>
    <property type="evidence" value="ECO:0007669"/>
    <property type="project" value="InterPro"/>
</dbReference>
<comment type="similarity">
    <text evidence="2 9">Belongs to the sideroflexin family.</text>
</comment>
<protein>
    <recommendedName>
        <fullName evidence="9">Sidoreflexin</fullName>
    </recommendedName>
</protein>
<keyword evidence="7 9" id="KW-0496">Mitochondrion</keyword>
<dbReference type="InterPro" id="IPR004686">
    <property type="entry name" value="Mtc"/>
</dbReference>
<evidence type="ECO:0000313" key="11">
    <source>
        <dbReference type="Proteomes" id="UP001347796"/>
    </source>
</evidence>
<feature type="transmembrane region" description="Helical" evidence="9">
    <location>
        <begin position="152"/>
        <end position="174"/>
    </location>
</feature>
<evidence type="ECO:0000256" key="1">
    <source>
        <dbReference type="ARBA" id="ARBA00004225"/>
    </source>
</evidence>
<gene>
    <name evidence="10" type="ORF">SNE40_017625</name>
</gene>
<dbReference type="GO" id="GO:0005743">
    <property type="term" value="C:mitochondrial inner membrane"/>
    <property type="evidence" value="ECO:0007669"/>
    <property type="project" value="TreeGrafter"/>
</dbReference>
<dbReference type="GO" id="GO:1990542">
    <property type="term" value="P:mitochondrial transmembrane transport"/>
    <property type="evidence" value="ECO:0007669"/>
    <property type="project" value="TreeGrafter"/>
</dbReference>
<keyword evidence="11" id="KW-1185">Reference proteome</keyword>
<keyword evidence="4 9" id="KW-0812">Transmembrane</keyword>
<feature type="transmembrane region" description="Helical" evidence="9">
    <location>
        <begin position="105"/>
        <end position="132"/>
    </location>
</feature>
<comment type="subcellular location">
    <subcellularLocation>
        <location evidence="1 9">Mitochondrion membrane</location>
        <topology evidence="1 9">Multi-pass membrane protein</topology>
    </subcellularLocation>
</comment>
<evidence type="ECO:0000256" key="3">
    <source>
        <dbReference type="ARBA" id="ARBA00022448"/>
    </source>
</evidence>
<sequence>MVVSTTNLPISQPDWPPFQLNKPRFDQGTFVGRWRHFLNVIDPRTLLTTESQLKESISLLEDYKNGQLKPGVTDSDLWKAQKIKQAIIHPDTGEKIFMPFRMSGYVPFGSPMVVGLLLPNPSLGSIVFWQWLNQSHNACVNYANRNASKPTPTSRFIMGYVGAVTSAVSIAVGLKSLIKKASRFSPATKLLIQRFVPFPAVATASTCNVILMRNNELSEGIEVVDKDGKVVGTSLIAAKKALKETAITRMFLPAPILVLPPIIMGLFERTKFLKTYPKMHLPINAVVCTAAFGLALPVAIAMFPQYSQVSTKDLEPNFSTSTDEDTLFYNKGL</sequence>